<accession>A0AB34KGY0</accession>
<sequence length="151" mass="16380">MFSDHATLTYTVLGLFSVSAVAFLLSQPTDFAKWVQKKKYQYEVTFALYMLTPTEKFVFNSILFLFVSMLGIAAALYLPDHITIIARRSFYYWAGDASLGNSSYKAADTIWQTAARATDAVVDAVSGLKGAAASASAQEVAQVVAEGIPAQ</sequence>
<evidence type="ECO:0000256" key="4">
    <source>
        <dbReference type="ARBA" id="ARBA00022989"/>
    </source>
</evidence>
<evidence type="ECO:0000256" key="2">
    <source>
        <dbReference type="ARBA" id="ARBA00022692"/>
    </source>
</evidence>
<evidence type="ECO:0000256" key="6">
    <source>
        <dbReference type="SAM" id="Phobius"/>
    </source>
</evidence>
<dbReference type="EMBL" id="JAAQHG020000040">
    <property type="protein sequence ID" value="KAL1583016.1"/>
    <property type="molecule type" value="Genomic_DNA"/>
</dbReference>
<keyword evidence="5 6" id="KW-0472">Membrane</keyword>
<comment type="subcellular location">
    <subcellularLocation>
        <location evidence="1">Endoplasmic reticulum membrane</location>
        <topology evidence="1">Multi-pass membrane protein</topology>
    </subcellularLocation>
</comment>
<dbReference type="GO" id="GO:0005789">
    <property type="term" value="C:endoplasmic reticulum membrane"/>
    <property type="evidence" value="ECO:0007669"/>
    <property type="project" value="UniProtKB-SubCell"/>
</dbReference>
<keyword evidence="4 6" id="KW-1133">Transmembrane helix</keyword>
<dbReference type="Pfam" id="PF11779">
    <property type="entry name" value="SPT_ssu-like"/>
    <property type="match status" value="1"/>
</dbReference>
<gene>
    <name evidence="7" type="ORF">WHR41_08474</name>
</gene>
<dbReference type="InterPro" id="IPR024512">
    <property type="entry name" value="Ser_palmitoyltrfase_ssu-like"/>
</dbReference>
<evidence type="ECO:0000256" key="5">
    <source>
        <dbReference type="ARBA" id="ARBA00023136"/>
    </source>
</evidence>
<feature type="transmembrane region" description="Helical" evidence="6">
    <location>
        <begin position="7"/>
        <end position="25"/>
    </location>
</feature>
<reference evidence="7 8" key="1">
    <citation type="journal article" date="2020" name="Microbiol. Resour. Announc.">
        <title>Draft Genome Sequence of a Cladosporium Species Isolated from the Mesophotic Ascidian Didemnum maculosum.</title>
        <authorList>
            <person name="Gioti A."/>
            <person name="Siaperas R."/>
            <person name="Nikolaivits E."/>
            <person name="Le Goff G."/>
            <person name="Ouazzani J."/>
            <person name="Kotoulas G."/>
            <person name="Topakas E."/>
        </authorList>
    </citation>
    <scope>NUCLEOTIDE SEQUENCE [LARGE SCALE GENOMIC DNA]</scope>
    <source>
        <strain evidence="7 8">TM138-S3</strain>
    </source>
</reference>
<comment type="caution">
    <text evidence="7">The sequence shown here is derived from an EMBL/GenBank/DDBJ whole genome shotgun (WGS) entry which is preliminary data.</text>
</comment>
<evidence type="ECO:0000256" key="1">
    <source>
        <dbReference type="ARBA" id="ARBA00004477"/>
    </source>
</evidence>
<dbReference type="Proteomes" id="UP000803884">
    <property type="component" value="Unassembled WGS sequence"/>
</dbReference>
<dbReference type="AlphaFoldDB" id="A0AB34KGY0"/>
<keyword evidence="8" id="KW-1185">Reference proteome</keyword>
<feature type="transmembrane region" description="Helical" evidence="6">
    <location>
        <begin position="57"/>
        <end position="78"/>
    </location>
</feature>
<evidence type="ECO:0000313" key="7">
    <source>
        <dbReference type="EMBL" id="KAL1583016.1"/>
    </source>
</evidence>
<organism evidence="7 8">
    <name type="scientific">Cladosporium halotolerans</name>
    <dbReference type="NCBI Taxonomy" id="1052096"/>
    <lineage>
        <taxon>Eukaryota</taxon>
        <taxon>Fungi</taxon>
        <taxon>Dikarya</taxon>
        <taxon>Ascomycota</taxon>
        <taxon>Pezizomycotina</taxon>
        <taxon>Dothideomycetes</taxon>
        <taxon>Dothideomycetidae</taxon>
        <taxon>Cladosporiales</taxon>
        <taxon>Cladosporiaceae</taxon>
        <taxon>Cladosporium</taxon>
    </lineage>
</organism>
<keyword evidence="3" id="KW-0256">Endoplasmic reticulum</keyword>
<protein>
    <submittedName>
        <fullName evidence="7">Uncharacterized protein</fullName>
    </submittedName>
</protein>
<evidence type="ECO:0000313" key="8">
    <source>
        <dbReference type="Proteomes" id="UP000803884"/>
    </source>
</evidence>
<evidence type="ECO:0000256" key="3">
    <source>
        <dbReference type="ARBA" id="ARBA00022824"/>
    </source>
</evidence>
<name>A0AB34KGY0_9PEZI</name>
<proteinExistence type="predicted"/>
<dbReference type="RefSeq" id="XP_069226123.1">
    <property type="nucleotide sequence ID" value="XM_069377078.1"/>
</dbReference>
<dbReference type="GeneID" id="96009916"/>
<keyword evidence="2 6" id="KW-0812">Transmembrane</keyword>